<proteinExistence type="predicted"/>
<comment type="caution">
    <text evidence="2">The sequence shown here is derived from an EMBL/GenBank/DDBJ whole genome shotgun (WGS) entry which is preliminary data.</text>
</comment>
<protein>
    <recommendedName>
        <fullName evidence="1">F-box domain-containing protein</fullName>
    </recommendedName>
</protein>
<dbReference type="AlphaFoldDB" id="A0A816MBK3"/>
<evidence type="ECO:0000259" key="1">
    <source>
        <dbReference type="PROSITE" id="PS50181"/>
    </source>
</evidence>
<feature type="domain" description="F-box" evidence="1">
    <location>
        <begin position="5"/>
        <end position="52"/>
    </location>
</feature>
<organism evidence="2 4">
    <name type="scientific">Rotaria magnacalcarata</name>
    <dbReference type="NCBI Taxonomy" id="392030"/>
    <lineage>
        <taxon>Eukaryota</taxon>
        <taxon>Metazoa</taxon>
        <taxon>Spiralia</taxon>
        <taxon>Gnathifera</taxon>
        <taxon>Rotifera</taxon>
        <taxon>Eurotatoria</taxon>
        <taxon>Bdelloidea</taxon>
        <taxon>Philodinida</taxon>
        <taxon>Philodinidae</taxon>
        <taxon>Rotaria</taxon>
    </lineage>
</organism>
<evidence type="ECO:0000313" key="3">
    <source>
        <dbReference type="EMBL" id="CAF4171201.1"/>
    </source>
</evidence>
<dbReference type="Proteomes" id="UP000663887">
    <property type="component" value="Unassembled WGS sequence"/>
</dbReference>
<dbReference type="PROSITE" id="PS50181">
    <property type="entry name" value="FBOX"/>
    <property type="match status" value="1"/>
</dbReference>
<dbReference type="EMBL" id="CAJOBF010005330">
    <property type="protein sequence ID" value="CAF4171201.1"/>
    <property type="molecule type" value="Genomic_DNA"/>
</dbReference>
<dbReference type="EMBL" id="CAJNRG010000095">
    <property type="protein sequence ID" value="CAF1973404.1"/>
    <property type="molecule type" value="Genomic_DNA"/>
</dbReference>
<dbReference type="Proteomes" id="UP000663842">
    <property type="component" value="Unassembled WGS sequence"/>
</dbReference>
<reference evidence="2" key="1">
    <citation type="submission" date="2021-02" db="EMBL/GenBank/DDBJ databases">
        <authorList>
            <person name="Nowell W R."/>
        </authorList>
    </citation>
    <scope>NUCLEOTIDE SEQUENCE</scope>
</reference>
<accession>A0A816MBK3</accession>
<evidence type="ECO:0000313" key="4">
    <source>
        <dbReference type="Proteomes" id="UP000663887"/>
    </source>
</evidence>
<dbReference type="InterPro" id="IPR001810">
    <property type="entry name" value="F-box_dom"/>
</dbReference>
<sequence>MNQSDIHLLDLPNEILLTILKKLDNIDILYSLCGINNERLDILIQNIVSNNILDFVITSPMTDVKLDRFCSYILPRSHHYIKKLILDTTSMERILLAGDYPNLTSLELFNFEQKIGFHYFIDDTPFRHIFKHQITDLILHNNDEYDNAILSNIYTKDVYAYIMVFFQSLKILKIIASSEYDYPPLVIWNHQSTTWFSSTLTVLCITVFGFDHCLFLLDGRLKQLTTFKVQVHAISRSMLIDCNKEDLINLKCFSLTNYNYTYEYEYDDLVVPLLRRMTYLEKLTLYLRIKKVGRFVSGASLSIDGAHLHNEILVHMPQLHTFKFYISTETNAIYSNLRFSNDDIQQTFINMKYGQTACIMDYYGACGTICHVYSLPFTFTQNYDSLSIYCISYSFPLLKCFTIENDRREHWNYDDNPSYSIIEFTHLTSLEITHAGKYYVEQFLVKTNTLLPRLTRLKVEYNDLKTITINFTREETRHNCSKVKKLIVEELIVFNAMPKQKHFCSPSRVFLMRCEAEAFL</sequence>
<gene>
    <name evidence="3" type="ORF">UXM345_LOCUS26289</name>
    <name evidence="2" type="ORF">XDN619_LOCUS2003</name>
</gene>
<name>A0A816MBK3_9BILA</name>
<evidence type="ECO:0000313" key="2">
    <source>
        <dbReference type="EMBL" id="CAF1973404.1"/>
    </source>
</evidence>